<sequence>MFTSGLVDGEGCFMIVAGPSNKSFVFRFTIYMHKDDIISLYQFVSAFRLKALKFILFLNLFRIIFSSSKFNTNDDTVFCFTSLFVYTDFYKKTLIKENQGKAGVYRFVNLLNNKSYIGSRGAIFRQYFDIKRILRGTDKNRVIAKALIKYGYSNFRLEILEYCKAEGRLKREQLIH</sequence>
<dbReference type="GO" id="GO:0004519">
    <property type="term" value="F:endonuclease activity"/>
    <property type="evidence" value="ECO:0007669"/>
    <property type="project" value="UniProtKB-KW"/>
</dbReference>
<dbReference type="InterPro" id="IPR006350">
    <property type="entry name" value="Intron_endoG1"/>
</dbReference>
<dbReference type="Gene3D" id="3.40.1440.10">
    <property type="entry name" value="GIY-YIG endonuclease"/>
    <property type="match status" value="1"/>
</dbReference>
<dbReference type="NCBIfam" id="TIGR01453">
    <property type="entry name" value="grpIintron_endo"/>
    <property type="match status" value="1"/>
</dbReference>
<organism evidence="2">
    <name type="scientific">Ophiocordycipitaceae sp</name>
    <dbReference type="NCBI Taxonomy" id="1907519"/>
    <lineage>
        <taxon>Eukaryota</taxon>
        <taxon>Fungi</taxon>
        <taxon>Dikarya</taxon>
        <taxon>Ascomycota</taxon>
        <taxon>Pezizomycotina</taxon>
        <taxon>Sordariomycetes</taxon>
        <taxon>Hypocreomycetidae</taxon>
        <taxon>Hypocreales</taxon>
        <taxon>Ophiocordycipitaceae</taxon>
    </lineage>
</organism>
<accession>A0A6M8PNY4</accession>
<dbReference type="GeneID" id="55760183"/>
<feature type="domain" description="GIY-YIG" evidence="1">
    <location>
        <begin position="101"/>
        <end position="176"/>
    </location>
</feature>
<keyword evidence="2" id="KW-0378">Hydrolase</keyword>
<evidence type="ECO:0000313" key="2">
    <source>
        <dbReference type="EMBL" id="QKG63777.1"/>
    </source>
</evidence>
<dbReference type="SMART" id="SM00465">
    <property type="entry name" value="GIYc"/>
    <property type="match status" value="1"/>
</dbReference>
<dbReference type="EMBL" id="MT019333">
    <property type="protein sequence ID" value="QKG63777.1"/>
    <property type="molecule type" value="Genomic_DNA"/>
</dbReference>
<dbReference type="InterPro" id="IPR035901">
    <property type="entry name" value="GIY-YIG_endonuc_sf"/>
</dbReference>
<dbReference type="InterPro" id="IPR027434">
    <property type="entry name" value="Homing_endonucl"/>
</dbReference>
<evidence type="ECO:0000259" key="1">
    <source>
        <dbReference type="SMART" id="SM00465"/>
    </source>
</evidence>
<dbReference type="InterPro" id="IPR000305">
    <property type="entry name" value="GIY-YIG_endonuc"/>
</dbReference>
<keyword evidence="2" id="KW-0540">Nuclease</keyword>
<name>A0A6M8PNY4_9HYPO</name>
<dbReference type="SUPFAM" id="SSF55608">
    <property type="entry name" value="Homing endonucleases"/>
    <property type="match status" value="1"/>
</dbReference>
<keyword evidence="2" id="KW-0496">Mitochondrion</keyword>
<keyword evidence="2" id="KW-0255">Endonuclease</keyword>
<geneLocation type="mitochondrion" evidence="2"/>
<protein>
    <submittedName>
        <fullName evidence="2">Endonuclease</fullName>
    </submittedName>
</protein>
<proteinExistence type="predicted"/>
<reference evidence="2" key="1">
    <citation type="journal article" date="2020" name="Mitochondrial DNA Part B Resour">
        <title>The complete mitochondrial genome of fungal endosymbiont, Ophiocordycipitaceae sp., isolated from Ricania speculum (Hemiptera: Ricaniidae).</title>
        <authorList>
            <person name="Park J."/>
            <person name="Xi H."/>
            <person name="Park J."/>
            <person name="Lee W."/>
        </authorList>
    </citation>
    <scope>NUCLEOTIDE SEQUENCE</scope>
</reference>
<dbReference type="AlphaFoldDB" id="A0A6M8PNY4"/>
<dbReference type="RefSeq" id="YP_009868553.1">
    <property type="nucleotide sequence ID" value="NC_049089.1"/>
</dbReference>
<dbReference type="SUPFAM" id="SSF82771">
    <property type="entry name" value="GIY-YIG endonuclease"/>
    <property type="match status" value="1"/>
</dbReference>